<evidence type="ECO:0000256" key="2">
    <source>
        <dbReference type="ARBA" id="ARBA00007568"/>
    </source>
</evidence>
<evidence type="ECO:0000256" key="1">
    <source>
        <dbReference type="ARBA" id="ARBA00004496"/>
    </source>
</evidence>
<dbReference type="PANTHER" id="PTHR10168">
    <property type="entry name" value="GLUTAREDOXIN"/>
    <property type="match status" value="1"/>
</dbReference>
<dbReference type="InterPro" id="IPR002109">
    <property type="entry name" value="Glutaredoxin"/>
</dbReference>
<protein>
    <recommendedName>
        <fullName evidence="6">Glutaredoxin domain-containing protein</fullName>
    </recommendedName>
</protein>
<proteinExistence type="inferred from homology"/>
<dbReference type="STRING" id="71139.A0A059CDC8"/>
<dbReference type="OrthoDB" id="418495at2759"/>
<gene>
    <name evidence="7" type="ORF">EUGRSUZ_D00589</name>
</gene>
<sequence>MQKAIPYTAYIPASSGPPPPVVEGQGRPEGMPAAEEVTGSSGVGRAVAENAVMVIGRRGCCMCHVAKRLLLGLGVNPGVYEVDDAEEGVVIKELKGMIGTNGKDSDGGDGGDGQKLQFPAVFVGGRLFGGLEKVMATHISGELVPILREAGALWL</sequence>
<accession>A0A059CDC8</accession>
<name>A0A059CDC8_EUCGR</name>
<comment type="subcellular location">
    <subcellularLocation>
        <location evidence="1">Cytoplasm</location>
    </subcellularLocation>
</comment>
<evidence type="ECO:0000259" key="6">
    <source>
        <dbReference type="Pfam" id="PF00462"/>
    </source>
</evidence>
<dbReference type="GO" id="GO:0005737">
    <property type="term" value="C:cytoplasm"/>
    <property type="evidence" value="ECO:0007669"/>
    <property type="project" value="UniProtKB-SubCell"/>
</dbReference>
<dbReference type="Gramene" id="KCW76201">
    <property type="protein sequence ID" value="KCW76201"/>
    <property type="gene ID" value="EUGRSUZ_D00589"/>
</dbReference>
<dbReference type="PROSITE" id="PS51354">
    <property type="entry name" value="GLUTAREDOXIN_2"/>
    <property type="match status" value="1"/>
</dbReference>
<dbReference type="NCBIfam" id="TIGR02189">
    <property type="entry name" value="GlrX-like_plant"/>
    <property type="match status" value="1"/>
</dbReference>
<dbReference type="KEGG" id="egr:104440982"/>
<evidence type="ECO:0000256" key="4">
    <source>
        <dbReference type="ARBA" id="ARBA00023284"/>
    </source>
</evidence>
<dbReference type="Gene3D" id="3.40.30.10">
    <property type="entry name" value="Glutaredoxin"/>
    <property type="match status" value="1"/>
</dbReference>
<dbReference type="SUPFAM" id="SSF52833">
    <property type="entry name" value="Thioredoxin-like"/>
    <property type="match status" value="1"/>
</dbReference>
<feature type="domain" description="Glutaredoxin" evidence="6">
    <location>
        <begin position="52"/>
        <end position="127"/>
    </location>
</feature>
<comment type="similarity">
    <text evidence="2">Belongs to the glutaredoxin family. CC-type subfamily.</text>
</comment>
<dbReference type="eggNOG" id="KOG1752">
    <property type="taxonomic scope" value="Eukaryota"/>
</dbReference>
<reference evidence="7" key="1">
    <citation type="submission" date="2013-07" db="EMBL/GenBank/DDBJ databases">
        <title>The genome of Eucalyptus grandis.</title>
        <authorList>
            <person name="Schmutz J."/>
            <person name="Hayes R."/>
            <person name="Myburg A."/>
            <person name="Tuskan G."/>
            <person name="Grattapaglia D."/>
            <person name="Rokhsar D.S."/>
        </authorList>
    </citation>
    <scope>NUCLEOTIDE SEQUENCE</scope>
    <source>
        <tissue evidence="7">Leaf extractions</tissue>
    </source>
</reference>
<dbReference type="Pfam" id="PF00462">
    <property type="entry name" value="Glutaredoxin"/>
    <property type="match status" value="1"/>
</dbReference>
<evidence type="ECO:0000313" key="7">
    <source>
        <dbReference type="EMBL" id="KCW76201.1"/>
    </source>
</evidence>
<dbReference type="AlphaFoldDB" id="A0A059CDC8"/>
<feature type="region of interest" description="Disordered" evidence="5">
    <location>
        <begin position="12"/>
        <end position="38"/>
    </location>
</feature>
<evidence type="ECO:0000256" key="3">
    <source>
        <dbReference type="ARBA" id="ARBA00022490"/>
    </source>
</evidence>
<keyword evidence="3" id="KW-0963">Cytoplasm</keyword>
<dbReference type="InParanoid" id="A0A059CDC8"/>
<dbReference type="InterPro" id="IPR011905">
    <property type="entry name" value="GlrX-like_pln_2"/>
</dbReference>
<dbReference type="EMBL" id="KK198756">
    <property type="protein sequence ID" value="KCW76201.1"/>
    <property type="molecule type" value="Genomic_DNA"/>
</dbReference>
<evidence type="ECO:0000256" key="5">
    <source>
        <dbReference type="SAM" id="MobiDB-lite"/>
    </source>
</evidence>
<dbReference type="OMA" id="YEVHEDH"/>
<keyword evidence="4" id="KW-0676">Redox-active center</keyword>
<dbReference type="InterPro" id="IPR036249">
    <property type="entry name" value="Thioredoxin-like_sf"/>
</dbReference>
<organism evidence="7">
    <name type="scientific">Eucalyptus grandis</name>
    <name type="common">Flooded gum</name>
    <dbReference type="NCBI Taxonomy" id="71139"/>
    <lineage>
        <taxon>Eukaryota</taxon>
        <taxon>Viridiplantae</taxon>
        <taxon>Streptophyta</taxon>
        <taxon>Embryophyta</taxon>
        <taxon>Tracheophyta</taxon>
        <taxon>Spermatophyta</taxon>
        <taxon>Magnoliopsida</taxon>
        <taxon>eudicotyledons</taxon>
        <taxon>Gunneridae</taxon>
        <taxon>Pentapetalae</taxon>
        <taxon>rosids</taxon>
        <taxon>malvids</taxon>
        <taxon>Myrtales</taxon>
        <taxon>Myrtaceae</taxon>
        <taxon>Myrtoideae</taxon>
        <taxon>Eucalypteae</taxon>
        <taxon>Eucalyptus</taxon>
    </lineage>
</organism>